<keyword evidence="4" id="KW-1185">Reference proteome</keyword>
<dbReference type="PANTHER" id="PTHR35333">
    <property type="entry name" value="BETA-LACTAMASE"/>
    <property type="match status" value="1"/>
</dbReference>
<gene>
    <name evidence="3" type="ORF">C8263_06015</name>
</gene>
<sequence length="490" mass="53434">MKKRSCAAPRMSRTPGSRPPIMRPMRLPFLLPALLGLTLWAPVPARAQSVPVPRMGWHDHYQRVVYDLPGRVGWTIHRQPGEVRVQLSGATLPASSFAFEVPGDTVQAVVGAQSATFTSAQGKPLRLNVTLLPPAPGSSGRRLVLDLYPADTWTDYEPPLAGPCALGQGGQAVPYVPPAFATGQVGFYMAQLDPKTLAPLKVVTHQPDRLFPLASTFKQLTLWAALRDVDAGRLNLNTRFAVTSSNRSIEFYRPGNRTLLDLARQMVVSSENTASDIVQLAVGPERLQAAARGFGTCATRVQTTTKAMWAAQAGLIPEVYGPDTLSWAQTLLSLPETVQAQTAAGAVQASLRLSPERVLTDLEAYFRSPAYSPQLDVALQNRSTPREWASLVAQLHLRGGLTPQSANTFRRFLAEGCCAPKGVTSRYWGSKAGSGWRLVTLSGLLQLQGGETFAYAYFNHGSDVLDSPEIERQLPQIARYVWDTAQRLRR</sequence>
<dbReference type="InterPro" id="IPR012338">
    <property type="entry name" value="Beta-lactam/transpept-like"/>
</dbReference>
<evidence type="ECO:0000313" key="3">
    <source>
        <dbReference type="EMBL" id="PTA68792.1"/>
    </source>
</evidence>
<dbReference type="PANTHER" id="PTHR35333:SF4">
    <property type="entry name" value="SLR0121 PROTEIN"/>
    <property type="match status" value="1"/>
</dbReference>
<evidence type="ECO:0000256" key="1">
    <source>
        <dbReference type="SAM" id="MobiDB-lite"/>
    </source>
</evidence>
<feature type="region of interest" description="Disordered" evidence="1">
    <location>
        <begin position="1"/>
        <end position="20"/>
    </location>
</feature>
<dbReference type="Gene3D" id="3.40.710.10">
    <property type="entry name" value="DD-peptidase/beta-lactamase superfamily"/>
    <property type="match status" value="1"/>
</dbReference>
<dbReference type="EMBL" id="PYSV01000004">
    <property type="protein sequence ID" value="PTA68792.1"/>
    <property type="molecule type" value="Genomic_DNA"/>
</dbReference>
<protein>
    <recommendedName>
        <fullName evidence="2">Beta-lactamase class A catalytic domain-containing protein</fullName>
    </recommendedName>
</protein>
<reference evidence="3 4" key="1">
    <citation type="submission" date="2018-03" db="EMBL/GenBank/DDBJ databases">
        <title>Draft genome of Deinococcus sp. OD32.</title>
        <authorList>
            <person name="Wang X.-P."/>
            <person name="Du Z.-J."/>
        </authorList>
    </citation>
    <scope>NUCLEOTIDE SEQUENCE [LARGE SCALE GENOMIC DNA]</scope>
    <source>
        <strain evidence="3 4">OD32</strain>
    </source>
</reference>
<dbReference type="Proteomes" id="UP000240317">
    <property type="component" value="Unassembled WGS sequence"/>
</dbReference>
<dbReference type="GO" id="GO:0046677">
    <property type="term" value="P:response to antibiotic"/>
    <property type="evidence" value="ECO:0007669"/>
    <property type="project" value="InterPro"/>
</dbReference>
<dbReference type="InterPro" id="IPR045155">
    <property type="entry name" value="Beta-lactam_cat"/>
</dbReference>
<evidence type="ECO:0000259" key="2">
    <source>
        <dbReference type="Pfam" id="PF13354"/>
    </source>
</evidence>
<name>A0A2T3WAD5_9DEIO</name>
<evidence type="ECO:0000313" key="4">
    <source>
        <dbReference type="Proteomes" id="UP000240317"/>
    </source>
</evidence>
<accession>A0A2T3WAD5</accession>
<dbReference type="Pfam" id="PF13354">
    <property type="entry name" value="Beta-lactamase2"/>
    <property type="match status" value="1"/>
</dbReference>
<feature type="domain" description="Beta-lactamase class A catalytic" evidence="2">
    <location>
        <begin position="188"/>
        <end position="456"/>
    </location>
</feature>
<dbReference type="GO" id="GO:0008800">
    <property type="term" value="F:beta-lactamase activity"/>
    <property type="evidence" value="ECO:0007669"/>
    <property type="project" value="InterPro"/>
</dbReference>
<organism evidence="3 4">
    <name type="scientific">Deinococcus arcticus</name>
    <dbReference type="NCBI Taxonomy" id="2136176"/>
    <lineage>
        <taxon>Bacteria</taxon>
        <taxon>Thermotogati</taxon>
        <taxon>Deinococcota</taxon>
        <taxon>Deinococci</taxon>
        <taxon>Deinococcales</taxon>
        <taxon>Deinococcaceae</taxon>
        <taxon>Deinococcus</taxon>
    </lineage>
</organism>
<dbReference type="SUPFAM" id="SSF56601">
    <property type="entry name" value="beta-lactamase/transpeptidase-like"/>
    <property type="match status" value="1"/>
</dbReference>
<comment type="caution">
    <text evidence="3">The sequence shown here is derived from an EMBL/GenBank/DDBJ whole genome shotgun (WGS) entry which is preliminary data.</text>
</comment>
<proteinExistence type="predicted"/>
<dbReference type="GO" id="GO:0030655">
    <property type="term" value="P:beta-lactam antibiotic catabolic process"/>
    <property type="evidence" value="ECO:0007669"/>
    <property type="project" value="InterPro"/>
</dbReference>
<dbReference type="InterPro" id="IPR000871">
    <property type="entry name" value="Beta-lactam_class-A"/>
</dbReference>
<dbReference type="AlphaFoldDB" id="A0A2T3WAD5"/>